<dbReference type="Gene3D" id="1.20.1740.10">
    <property type="entry name" value="Amino acid/polyamine transporter I"/>
    <property type="match status" value="1"/>
</dbReference>
<feature type="transmembrane region" description="Helical" evidence="6">
    <location>
        <begin position="355"/>
        <end position="376"/>
    </location>
</feature>
<feature type="transmembrane region" description="Helical" evidence="6">
    <location>
        <begin position="74"/>
        <end position="95"/>
    </location>
</feature>
<dbReference type="RefSeq" id="WP_348641326.1">
    <property type="nucleotide sequence ID" value="NZ_JACHIP010000004.1"/>
</dbReference>
<dbReference type="GO" id="GO:0022857">
    <property type="term" value="F:transmembrane transporter activity"/>
    <property type="evidence" value="ECO:0007669"/>
    <property type="project" value="InterPro"/>
</dbReference>
<feature type="transmembrane region" description="Helical" evidence="6">
    <location>
        <begin position="258"/>
        <end position="281"/>
    </location>
</feature>
<feature type="transmembrane region" description="Helical" evidence="6">
    <location>
        <begin position="182"/>
        <end position="203"/>
    </location>
</feature>
<dbReference type="PANTHER" id="PTHR42770:SF7">
    <property type="entry name" value="MEMBRANE PROTEIN"/>
    <property type="match status" value="1"/>
</dbReference>
<feature type="transmembrane region" description="Helical" evidence="6">
    <location>
        <begin position="122"/>
        <end position="143"/>
    </location>
</feature>
<evidence type="ECO:0000256" key="3">
    <source>
        <dbReference type="ARBA" id="ARBA00022692"/>
    </source>
</evidence>
<feature type="transmembrane region" description="Helical" evidence="6">
    <location>
        <begin position="301"/>
        <end position="334"/>
    </location>
</feature>
<evidence type="ECO:0000256" key="2">
    <source>
        <dbReference type="ARBA" id="ARBA00022475"/>
    </source>
</evidence>
<evidence type="ECO:0000256" key="4">
    <source>
        <dbReference type="ARBA" id="ARBA00022989"/>
    </source>
</evidence>
<reference evidence="7 8" key="1">
    <citation type="submission" date="2020-08" db="EMBL/GenBank/DDBJ databases">
        <title>Genomic Encyclopedia of Type Strains, Phase IV (KMG-V): Genome sequencing to study the core and pangenomes of soil and plant-associated prokaryotes.</title>
        <authorList>
            <person name="Whitman W."/>
        </authorList>
    </citation>
    <scope>NUCLEOTIDE SEQUENCE [LARGE SCALE GENOMIC DNA]</scope>
    <source>
        <strain evidence="7 8">M8UP14</strain>
    </source>
</reference>
<feature type="transmembrane region" description="Helical" evidence="6">
    <location>
        <begin position="223"/>
        <end position="246"/>
    </location>
</feature>
<keyword evidence="5 6" id="KW-0472">Membrane</keyword>
<dbReference type="InterPro" id="IPR050367">
    <property type="entry name" value="APC_superfamily"/>
</dbReference>
<evidence type="ECO:0000313" key="8">
    <source>
        <dbReference type="Proteomes" id="UP000540989"/>
    </source>
</evidence>
<keyword evidence="4 6" id="KW-1133">Transmembrane helix</keyword>
<keyword evidence="2" id="KW-1003">Cell membrane</keyword>
<sequence length="479" mass="50658">MLYPASDSDAEGNYQMEQGISATVEPIAEPASGLRSGVLSPMETLAQSISTIAPTASPTMTVPLVFVLAGNGTWLAYLFATSAILLMAFVVSKFARYSSCSGSLYTYATSCFPPIVSDIAGWAMLLAYAATGMSVVGGFINYANVFALEFLHRPAPPVLMAILCVGGATFTAYRDVQVSARLMLWIEAAAVLMIAIVLALLLWRNGLHVDPGQFHLTGVSASGVRLGVVLAIFSFVGFESATSLGTEAVNPLRTIPRAVIQSAVFAGLFFILCAYLETLGMHALNQNLGESTAPMRSLARLAGVGVLGVFIDLGALVSMFACTLACLTAAARVMMRMGQNGIVHRSFGVAHSKNATPHLAVLSIGLAMALPVTYLAARGFDSRDIYGWMGSLSVYGFITAYGLAAVALPIYLKQHTGRLSGGTLALSIAATLAMVLALAGTLYPVPDRPYNWLPYLYLVYLACGTGWYLVSAKRRPVLV</sequence>
<keyword evidence="3 6" id="KW-0812">Transmembrane</keyword>
<feature type="transmembrane region" description="Helical" evidence="6">
    <location>
        <begin position="424"/>
        <end position="446"/>
    </location>
</feature>
<dbReference type="EMBL" id="JACHIP010000004">
    <property type="protein sequence ID" value="MBB5058448.1"/>
    <property type="molecule type" value="Genomic_DNA"/>
</dbReference>
<evidence type="ECO:0000256" key="6">
    <source>
        <dbReference type="SAM" id="Phobius"/>
    </source>
</evidence>
<organism evidence="7 8">
    <name type="scientific">Granulicella aggregans</name>
    <dbReference type="NCBI Taxonomy" id="474949"/>
    <lineage>
        <taxon>Bacteria</taxon>
        <taxon>Pseudomonadati</taxon>
        <taxon>Acidobacteriota</taxon>
        <taxon>Terriglobia</taxon>
        <taxon>Terriglobales</taxon>
        <taxon>Acidobacteriaceae</taxon>
        <taxon>Granulicella</taxon>
    </lineage>
</organism>
<dbReference type="PIRSF" id="PIRSF006060">
    <property type="entry name" value="AA_transporter"/>
    <property type="match status" value="1"/>
</dbReference>
<gene>
    <name evidence="7" type="ORF">HDF16_003162</name>
</gene>
<dbReference type="Proteomes" id="UP000540989">
    <property type="component" value="Unassembled WGS sequence"/>
</dbReference>
<accession>A0A7W7ZEL2</accession>
<proteinExistence type="predicted"/>
<evidence type="ECO:0000313" key="7">
    <source>
        <dbReference type="EMBL" id="MBB5058448.1"/>
    </source>
</evidence>
<comment type="caution">
    <text evidence="7">The sequence shown here is derived from an EMBL/GenBank/DDBJ whole genome shotgun (WGS) entry which is preliminary data.</text>
</comment>
<keyword evidence="8" id="KW-1185">Reference proteome</keyword>
<evidence type="ECO:0000256" key="5">
    <source>
        <dbReference type="ARBA" id="ARBA00023136"/>
    </source>
</evidence>
<dbReference type="Pfam" id="PF13520">
    <property type="entry name" value="AA_permease_2"/>
    <property type="match status" value="1"/>
</dbReference>
<name>A0A7W7ZEL2_9BACT</name>
<feature type="transmembrane region" description="Helical" evidence="6">
    <location>
        <begin position="452"/>
        <end position="470"/>
    </location>
</feature>
<feature type="transmembrane region" description="Helical" evidence="6">
    <location>
        <begin position="388"/>
        <end position="412"/>
    </location>
</feature>
<dbReference type="AlphaFoldDB" id="A0A7W7ZEL2"/>
<dbReference type="GO" id="GO:0005886">
    <property type="term" value="C:plasma membrane"/>
    <property type="evidence" value="ECO:0007669"/>
    <property type="project" value="UniProtKB-SubCell"/>
</dbReference>
<dbReference type="InterPro" id="IPR002293">
    <property type="entry name" value="AA/rel_permease1"/>
</dbReference>
<feature type="transmembrane region" description="Helical" evidence="6">
    <location>
        <begin position="155"/>
        <end position="173"/>
    </location>
</feature>
<dbReference type="PANTHER" id="PTHR42770">
    <property type="entry name" value="AMINO ACID TRANSPORTER-RELATED"/>
    <property type="match status" value="1"/>
</dbReference>
<protein>
    <submittedName>
        <fullName evidence="7">Amino acid transporter</fullName>
    </submittedName>
</protein>
<comment type="subcellular location">
    <subcellularLocation>
        <location evidence="1">Cell membrane</location>
        <topology evidence="1">Multi-pass membrane protein</topology>
    </subcellularLocation>
</comment>
<evidence type="ECO:0000256" key="1">
    <source>
        <dbReference type="ARBA" id="ARBA00004651"/>
    </source>
</evidence>